<evidence type="ECO:0000256" key="3">
    <source>
        <dbReference type="ARBA" id="ARBA00023015"/>
    </source>
</evidence>
<evidence type="ECO:0000259" key="6">
    <source>
        <dbReference type="Pfam" id="PF04542"/>
    </source>
</evidence>
<evidence type="ECO:0000256" key="2">
    <source>
        <dbReference type="ARBA" id="ARBA00011344"/>
    </source>
</evidence>
<comment type="caution">
    <text evidence="8">The sequence shown here is derived from an EMBL/GenBank/DDBJ whole genome shotgun (WGS) entry which is preliminary data.</text>
</comment>
<evidence type="ECO:0000256" key="1">
    <source>
        <dbReference type="ARBA" id="ARBA00010641"/>
    </source>
</evidence>
<dbReference type="SUPFAM" id="SSF88946">
    <property type="entry name" value="Sigma2 domain of RNA polymerase sigma factors"/>
    <property type="match status" value="1"/>
</dbReference>
<dbReference type="InterPro" id="IPR013249">
    <property type="entry name" value="RNA_pol_sigma70_r4_t2"/>
</dbReference>
<dbReference type="InterPro" id="IPR013325">
    <property type="entry name" value="RNA_pol_sigma_r2"/>
</dbReference>
<accession>A0ABP7ZQE9</accession>
<organism evidence="8 9">
    <name type="scientific">Gryllotalpicola koreensis</name>
    <dbReference type="NCBI Taxonomy" id="993086"/>
    <lineage>
        <taxon>Bacteria</taxon>
        <taxon>Bacillati</taxon>
        <taxon>Actinomycetota</taxon>
        <taxon>Actinomycetes</taxon>
        <taxon>Micrococcales</taxon>
        <taxon>Microbacteriaceae</taxon>
        <taxon>Gryllotalpicola</taxon>
    </lineage>
</organism>
<evidence type="ECO:0000313" key="9">
    <source>
        <dbReference type="Proteomes" id="UP001501079"/>
    </source>
</evidence>
<dbReference type="PANTHER" id="PTHR30173">
    <property type="entry name" value="SIGMA 19 FACTOR"/>
    <property type="match status" value="1"/>
</dbReference>
<gene>
    <name evidence="8" type="ORF">GCM10022287_02240</name>
</gene>
<dbReference type="SUPFAM" id="SSF54427">
    <property type="entry name" value="NTF2-like"/>
    <property type="match status" value="1"/>
</dbReference>
<evidence type="ECO:0000313" key="8">
    <source>
        <dbReference type="EMBL" id="GAA4167927.1"/>
    </source>
</evidence>
<dbReference type="NCBIfam" id="TIGR02937">
    <property type="entry name" value="sigma70-ECF"/>
    <property type="match status" value="1"/>
</dbReference>
<dbReference type="InterPro" id="IPR036388">
    <property type="entry name" value="WH-like_DNA-bd_sf"/>
</dbReference>
<evidence type="ECO:0000256" key="4">
    <source>
        <dbReference type="ARBA" id="ARBA00023082"/>
    </source>
</evidence>
<dbReference type="InterPro" id="IPR032710">
    <property type="entry name" value="NTF2-like_dom_sf"/>
</dbReference>
<keyword evidence="9" id="KW-1185">Reference proteome</keyword>
<protein>
    <submittedName>
        <fullName evidence="8">Sigma-70 family RNA polymerase sigma factor</fullName>
    </submittedName>
</protein>
<dbReference type="InterPro" id="IPR007627">
    <property type="entry name" value="RNA_pol_sigma70_r2"/>
</dbReference>
<dbReference type="Proteomes" id="UP001501079">
    <property type="component" value="Unassembled WGS sequence"/>
</dbReference>
<dbReference type="Pfam" id="PF04542">
    <property type="entry name" value="Sigma70_r2"/>
    <property type="match status" value="1"/>
</dbReference>
<evidence type="ECO:0000259" key="7">
    <source>
        <dbReference type="Pfam" id="PF08281"/>
    </source>
</evidence>
<dbReference type="InterPro" id="IPR014284">
    <property type="entry name" value="RNA_pol_sigma-70_dom"/>
</dbReference>
<dbReference type="InterPro" id="IPR013324">
    <property type="entry name" value="RNA_pol_sigma_r3/r4-like"/>
</dbReference>
<dbReference type="EMBL" id="BAABBW010000001">
    <property type="protein sequence ID" value="GAA4167927.1"/>
    <property type="molecule type" value="Genomic_DNA"/>
</dbReference>
<name>A0ABP7ZQE9_9MICO</name>
<sequence length="283" mass="30341">MKYADFEAQRPRLLAIAGRILGSSADADDVVQEAWLRLSTAEGVEDLPAWLTTVTTRLCLDHLRRRGTRVAAEARAVAEAPGPAAVATPEDDVAIAERVGDAMDVMLQALGPAERASFVLHDVFGYGFHEISVIMGRSDTTVRQLASRARRKVRGVPETLADRNNRADNARLVEAFLDAAHGGDLSTLLTLLAPDAVMRTDLFGQRMGAEAEYDGAAAVAARFNAAQGASPVTIDGERGGAWIVRGKVKAAFVFHIEDGRVREVELLADPDVLKTMELVADAA</sequence>
<dbReference type="Pfam" id="PF08281">
    <property type="entry name" value="Sigma70_r4_2"/>
    <property type="match status" value="1"/>
</dbReference>
<evidence type="ECO:0000256" key="5">
    <source>
        <dbReference type="ARBA" id="ARBA00023163"/>
    </source>
</evidence>
<keyword evidence="5" id="KW-0804">Transcription</keyword>
<proteinExistence type="inferred from homology"/>
<keyword evidence="4" id="KW-0731">Sigma factor</keyword>
<keyword evidence="3" id="KW-0805">Transcription regulation</keyword>
<dbReference type="Gene3D" id="3.10.450.50">
    <property type="match status" value="1"/>
</dbReference>
<feature type="domain" description="RNA polymerase sigma factor 70 region 4 type 2" evidence="7">
    <location>
        <begin position="102"/>
        <end position="152"/>
    </location>
</feature>
<dbReference type="SUPFAM" id="SSF88659">
    <property type="entry name" value="Sigma3 and sigma4 domains of RNA polymerase sigma factors"/>
    <property type="match status" value="1"/>
</dbReference>
<dbReference type="Gene3D" id="1.10.1740.10">
    <property type="match status" value="1"/>
</dbReference>
<reference evidence="9" key="1">
    <citation type="journal article" date="2019" name="Int. J. Syst. Evol. Microbiol.">
        <title>The Global Catalogue of Microorganisms (GCM) 10K type strain sequencing project: providing services to taxonomists for standard genome sequencing and annotation.</title>
        <authorList>
            <consortium name="The Broad Institute Genomics Platform"/>
            <consortium name="The Broad Institute Genome Sequencing Center for Infectious Disease"/>
            <person name="Wu L."/>
            <person name="Ma J."/>
        </authorList>
    </citation>
    <scope>NUCLEOTIDE SEQUENCE [LARGE SCALE GENOMIC DNA]</scope>
    <source>
        <strain evidence="9">JCM 17591</strain>
    </source>
</reference>
<feature type="domain" description="RNA polymerase sigma-70 region 2" evidence="6">
    <location>
        <begin position="7"/>
        <end position="67"/>
    </location>
</feature>
<dbReference type="RefSeq" id="WP_344751430.1">
    <property type="nucleotide sequence ID" value="NZ_BAABBW010000001.1"/>
</dbReference>
<dbReference type="PANTHER" id="PTHR30173:SF43">
    <property type="entry name" value="ECF RNA POLYMERASE SIGMA FACTOR SIGI-RELATED"/>
    <property type="match status" value="1"/>
</dbReference>
<dbReference type="Gene3D" id="1.10.10.10">
    <property type="entry name" value="Winged helix-like DNA-binding domain superfamily/Winged helix DNA-binding domain"/>
    <property type="match status" value="1"/>
</dbReference>
<dbReference type="InterPro" id="IPR052704">
    <property type="entry name" value="ECF_Sigma-70_Domain"/>
</dbReference>
<comment type="subunit">
    <text evidence="2">Interacts transiently with the RNA polymerase catalytic core formed by RpoA, RpoB, RpoC and RpoZ (2 alpha, 1 beta, 1 beta' and 1 omega subunit) to form the RNA polymerase holoenzyme that can initiate transcription.</text>
</comment>
<comment type="similarity">
    <text evidence="1">Belongs to the sigma-70 factor family. ECF subfamily.</text>
</comment>